<dbReference type="OrthoDB" id="8062037at2759"/>
<proteinExistence type="predicted"/>
<evidence type="ECO:0000256" key="3">
    <source>
        <dbReference type="SAM" id="SignalP"/>
    </source>
</evidence>
<keyword evidence="3" id="KW-0732">Signal</keyword>
<reference evidence="4 5" key="1">
    <citation type="submission" date="2016-07" db="EMBL/GenBank/DDBJ databases">
        <title>Pervasive Adenine N6-methylation of Active Genes in Fungi.</title>
        <authorList>
            <consortium name="DOE Joint Genome Institute"/>
            <person name="Mondo S.J."/>
            <person name="Dannebaum R.O."/>
            <person name="Kuo R.C."/>
            <person name="Labutti K."/>
            <person name="Haridas S."/>
            <person name="Kuo A."/>
            <person name="Salamov A."/>
            <person name="Ahrendt S.R."/>
            <person name="Lipzen A."/>
            <person name="Sullivan W."/>
            <person name="Andreopoulos W.B."/>
            <person name="Clum A."/>
            <person name="Lindquist E."/>
            <person name="Daum C."/>
            <person name="Ramamoorthy G.K."/>
            <person name="Gryganskyi A."/>
            <person name="Culley D."/>
            <person name="Magnuson J.K."/>
            <person name="James T.Y."/>
            <person name="O'Malley M.A."/>
            <person name="Stajich J.E."/>
            <person name="Spatafora J.W."/>
            <person name="Visel A."/>
            <person name="Grigoriev I.V."/>
        </authorList>
    </citation>
    <scope>NUCLEOTIDE SEQUENCE [LARGE SCALE GENOMIC DNA]</scope>
    <source>
        <strain evidence="4 5">62-1032</strain>
    </source>
</reference>
<feature type="transmembrane region" description="Helical" evidence="2">
    <location>
        <begin position="290"/>
        <end position="313"/>
    </location>
</feature>
<keyword evidence="5" id="KW-1185">Reference proteome</keyword>
<evidence type="ECO:0000256" key="2">
    <source>
        <dbReference type="SAM" id="Phobius"/>
    </source>
</evidence>
<protein>
    <submittedName>
        <fullName evidence="4">Uncharacterized protein</fullName>
    </submittedName>
</protein>
<keyword evidence="2" id="KW-0812">Transmembrane</keyword>
<dbReference type="EMBL" id="MCGR01000007">
    <property type="protein sequence ID" value="ORY88955.1"/>
    <property type="molecule type" value="Genomic_DNA"/>
</dbReference>
<evidence type="ECO:0000313" key="5">
    <source>
        <dbReference type="Proteomes" id="UP000193467"/>
    </source>
</evidence>
<keyword evidence="2" id="KW-0472">Membrane</keyword>
<dbReference type="AlphaFoldDB" id="A0A1Y2G0F6"/>
<dbReference type="STRING" id="106004.A0A1Y2G0F6"/>
<keyword evidence="2" id="KW-1133">Transmembrane helix</keyword>
<feature type="region of interest" description="Disordered" evidence="1">
    <location>
        <begin position="108"/>
        <end position="137"/>
    </location>
</feature>
<feature type="signal peptide" evidence="3">
    <location>
        <begin position="1"/>
        <end position="18"/>
    </location>
</feature>
<organism evidence="4 5">
    <name type="scientific">Leucosporidium creatinivorum</name>
    <dbReference type="NCBI Taxonomy" id="106004"/>
    <lineage>
        <taxon>Eukaryota</taxon>
        <taxon>Fungi</taxon>
        <taxon>Dikarya</taxon>
        <taxon>Basidiomycota</taxon>
        <taxon>Pucciniomycotina</taxon>
        <taxon>Microbotryomycetes</taxon>
        <taxon>Leucosporidiales</taxon>
        <taxon>Leucosporidium</taxon>
    </lineage>
</organism>
<dbReference type="InParanoid" id="A0A1Y2G0F6"/>
<evidence type="ECO:0000256" key="1">
    <source>
        <dbReference type="SAM" id="MobiDB-lite"/>
    </source>
</evidence>
<dbReference type="Proteomes" id="UP000193467">
    <property type="component" value="Unassembled WGS sequence"/>
</dbReference>
<feature type="compositionally biased region" description="Low complexity" evidence="1">
    <location>
        <begin position="111"/>
        <end position="137"/>
    </location>
</feature>
<evidence type="ECO:0000313" key="4">
    <source>
        <dbReference type="EMBL" id="ORY88955.1"/>
    </source>
</evidence>
<name>A0A1Y2G0F6_9BASI</name>
<sequence>MLFTSILSALAAATAVQAALPASSSSEKITSYNSTLKSAWTSTSGQGVFTDGLELLKSANGTNSTSTSPIYGVLLRFNETLGTEANGTSSGIPFVALVSCDESATAPLGVSSTNSSATNSTSSTNSTSTTNSTLSSNSTSNATAEVDLFQLAATLDAVAVILYSTANESCTLNSTYNSTTTIPIYSLPAANDANLLLSQFDNVDADHQYFNSTLLIEASANLTGLLSTASSGAVPDTGFLLATISPTPTNNTSPVVATIGRASSASPTSATATGTVPSSTSSPSSPASRAVPLSATTGSAAVLGLAFMMGVWIQM</sequence>
<accession>A0A1Y2G0F6</accession>
<feature type="chain" id="PRO_5012124163" evidence="3">
    <location>
        <begin position="19"/>
        <end position="315"/>
    </location>
</feature>
<gene>
    <name evidence="4" type="ORF">BCR35DRAFT_300712</name>
</gene>
<comment type="caution">
    <text evidence="4">The sequence shown here is derived from an EMBL/GenBank/DDBJ whole genome shotgun (WGS) entry which is preliminary data.</text>
</comment>
<feature type="region of interest" description="Disordered" evidence="1">
    <location>
        <begin position="261"/>
        <end position="291"/>
    </location>
</feature>